<keyword evidence="1 2" id="KW-0175">Coiled coil</keyword>
<dbReference type="SUPFAM" id="SSF49599">
    <property type="entry name" value="TRAF domain-like"/>
    <property type="match status" value="1"/>
</dbReference>
<accession>A0AAU9SU24</accession>
<evidence type="ECO:0000256" key="2">
    <source>
        <dbReference type="SAM" id="Coils"/>
    </source>
</evidence>
<dbReference type="Pfam" id="PF22486">
    <property type="entry name" value="MATH_2"/>
    <property type="match status" value="1"/>
</dbReference>
<dbReference type="InterPro" id="IPR002083">
    <property type="entry name" value="MATH/TRAF_dom"/>
</dbReference>
<keyword evidence="6" id="KW-1185">Reference proteome</keyword>
<gene>
    <name evidence="5" type="ORF">TAV2_LOCUS20628</name>
</gene>
<feature type="coiled-coil region" evidence="2">
    <location>
        <begin position="288"/>
        <end position="322"/>
    </location>
</feature>
<name>A0AAU9SU24_THLAR</name>
<dbReference type="PANTHER" id="PTHR46236">
    <property type="entry name" value="TRAF-LIKE SUPERFAMILY PROTEIN"/>
    <property type="match status" value="1"/>
</dbReference>
<dbReference type="Gene3D" id="2.60.210.10">
    <property type="entry name" value="Apoptosis, Tumor Necrosis Factor Receptor Associated Protein 2, Chain A"/>
    <property type="match status" value="1"/>
</dbReference>
<evidence type="ECO:0000259" key="4">
    <source>
        <dbReference type="PROSITE" id="PS50144"/>
    </source>
</evidence>
<protein>
    <recommendedName>
        <fullName evidence="4">MATH domain-containing protein</fullName>
    </recommendedName>
</protein>
<evidence type="ECO:0000313" key="5">
    <source>
        <dbReference type="EMBL" id="CAH2070448.1"/>
    </source>
</evidence>
<sequence length="329" mass="37911">MGRTRSEDNRFYWMIKDFSTLRSEIIYSDEFVIGGCKWGDRTRKYMSLFLEVADSKHLPCGWRRRTKIFLEVVNQRSNQLSVLKSKPKWFDQKTPAAGFVTMIPRSKLFDEEGFIENGDVMIGVTIIVYKVIGKVVELSEEEESENDSEEVSEKDSGEESEEGSEKESSEESITPLKKTKLNDDGDLLNDTRQVKESIDVNGFQVLPSQVDLVRRIFEKYPDMALEFRAKNQHLRTASMNVLLSLIETLCQSPQELSNEDLVEGESALAYVQDAGFKVDWLGEKLEEMKEKKKEERSGETQIQELEEEIKNIRQKVLAARVSLTLDDFF</sequence>
<organism evidence="5 6">
    <name type="scientific">Thlaspi arvense</name>
    <name type="common">Field penny-cress</name>
    <dbReference type="NCBI Taxonomy" id="13288"/>
    <lineage>
        <taxon>Eukaryota</taxon>
        <taxon>Viridiplantae</taxon>
        <taxon>Streptophyta</taxon>
        <taxon>Embryophyta</taxon>
        <taxon>Tracheophyta</taxon>
        <taxon>Spermatophyta</taxon>
        <taxon>Magnoliopsida</taxon>
        <taxon>eudicotyledons</taxon>
        <taxon>Gunneridae</taxon>
        <taxon>Pentapetalae</taxon>
        <taxon>rosids</taxon>
        <taxon>malvids</taxon>
        <taxon>Brassicales</taxon>
        <taxon>Brassicaceae</taxon>
        <taxon>Thlaspideae</taxon>
        <taxon>Thlaspi</taxon>
    </lineage>
</organism>
<dbReference type="AlphaFoldDB" id="A0AAU9SU24"/>
<evidence type="ECO:0000256" key="3">
    <source>
        <dbReference type="SAM" id="MobiDB-lite"/>
    </source>
</evidence>
<reference evidence="5 6" key="1">
    <citation type="submission" date="2022-03" db="EMBL/GenBank/DDBJ databases">
        <authorList>
            <person name="Nunn A."/>
            <person name="Chopra R."/>
            <person name="Nunn A."/>
            <person name="Contreras Garrido A."/>
        </authorList>
    </citation>
    <scope>NUCLEOTIDE SEQUENCE [LARGE SCALE GENOMIC DNA]</scope>
</reference>
<feature type="domain" description="MATH" evidence="4">
    <location>
        <begin position="8"/>
        <end position="126"/>
    </location>
</feature>
<evidence type="ECO:0000256" key="1">
    <source>
        <dbReference type="ARBA" id="ARBA00023054"/>
    </source>
</evidence>
<dbReference type="PANTHER" id="PTHR46236:SF11">
    <property type="entry name" value="TRAF-LIKE SUPERFAMILY PROTEIN"/>
    <property type="match status" value="1"/>
</dbReference>
<dbReference type="InterPro" id="IPR008974">
    <property type="entry name" value="TRAF-like"/>
</dbReference>
<evidence type="ECO:0000313" key="6">
    <source>
        <dbReference type="Proteomes" id="UP000836841"/>
    </source>
</evidence>
<dbReference type="PROSITE" id="PS50144">
    <property type="entry name" value="MATH"/>
    <property type="match status" value="1"/>
</dbReference>
<dbReference type="EMBL" id="OU466862">
    <property type="protein sequence ID" value="CAH2070448.1"/>
    <property type="molecule type" value="Genomic_DNA"/>
</dbReference>
<feature type="compositionally biased region" description="Acidic residues" evidence="3">
    <location>
        <begin position="140"/>
        <end position="150"/>
    </location>
</feature>
<proteinExistence type="predicted"/>
<feature type="region of interest" description="Disordered" evidence="3">
    <location>
        <begin position="140"/>
        <end position="186"/>
    </location>
</feature>
<feature type="compositionally biased region" description="Basic and acidic residues" evidence="3">
    <location>
        <begin position="151"/>
        <end position="169"/>
    </location>
</feature>
<dbReference type="Proteomes" id="UP000836841">
    <property type="component" value="Chromosome 6"/>
</dbReference>
<dbReference type="CDD" id="cd00121">
    <property type="entry name" value="MATH"/>
    <property type="match status" value="1"/>
</dbReference>
<dbReference type="InterPro" id="IPR050804">
    <property type="entry name" value="MCC"/>
</dbReference>